<feature type="transmembrane region" description="Helical" evidence="1">
    <location>
        <begin position="45"/>
        <end position="66"/>
    </location>
</feature>
<dbReference type="RefSeq" id="WP_128931232.1">
    <property type="nucleotide sequence ID" value="NZ_CP022221.1"/>
</dbReference>
<dbReference type="Proteomes" id="UP000289946">
    <property type="component" value="Unassembled WGS sequence"/>
</dbReference>
<dbReference type="EMBL" id="RKMK01000040">
    <property type="protein sequence ID" value="RXG87573.1"/>
    <property type="molecule type" value="Genomic_DNA"/>
</dbReference>
<keyword evidence="1" id="KW-1133">Transmembrane helix</keyword>
<dbReference type="Proteomes" id="UP000290174">
    <property type="component" value="Unassembled WGS sequence"/>
</dbReference>
<evidence type="ECO:0000313" key="4">
    <source>
        <dbReference type="Proteomes" id="UP000289946"/>
    </source>
</evidence>
<feature type="transmembrane region" description="Helical" evidence="1">
    <location>
        <begin position="20"/>
        <end position="39"/>
    </location>
</feature>
<evidence type="ECO:0000256" key="1">
    <source>
        <dbReference type="SAM" id="Phobius"/>
    </source>
</evidence>
<organism evidence="3 5">
    <name type="scientific">Bradyrhizobium zhanjiangense</name>
    <dbReference type="NCBI Taxonomy" id="1325107"/>
    <lineage>
        <taxon>Bacteria</taxon>
        <taxon>Pseudomonadati</taxon>
        <taxon>Pseudomonadota</taxon>
        <taxon>Alphaproteobacteria</taxon>
        <taxon>Hyphomicrobiales</taxon>
        <taxon>Nitrobacteraceae</taxon>
        <taxon>Bradyrhizobium</taxon>
    </lineage>
</organism>
<keyword evidence="1" id="KW-0472">Membrane</keyword>
<reference evidence="3 5" key="1">
    <citation type="submission" date="2018-11" db="EMBL/GenBank/DDBJ databases">
        <title>Bradyrhizobium sp. nov., isolated from effective nodules of peanut in China.</title>
        <authorList>
            <person name="Li Y."/>
        </authorList>
    </citation>
    <scope>NUCLEOTIDE SEQUENCE [LARGE SCALE GENOMIC DNA]</scope>
    <source>
        <strain evidence="3 5">CCBAU 51770</strain>
        <strain evidence="2 4">CCBAU 51781</strain>
    </source>
</reference>
<gene>
    <name evidence="3" type="ORF">EAS61_30845</name>
    <name evidence="2" type="ORF">EAS62_37745</name>
</gene>
<feature type="transmembrane region" description="Helical" evidence="1">
    <location>
        <begin position="110"/>
        <end position="135"/>
    </location>
</feature>
<keyword evidence="4" id="KW-1185">Reference proteome</keyword>
<accession>A0A4Q0QD58</accession>
<name>A0A4Q0QD58_9BRAD</name>
<evidence type="ECO:0000313" key="2">
    <source>
        <dbReference type="EMBL" id="RXG86252.1"/>
    </source>
</evidence>
<protein>
    <submittedName>
        <fullName evidence="3">Uncharacterized protein</fullName>
    </submittedName>
</protein>
<keyword evidence="1" id="KW-0812">Transmembrane</keyword>
<evidence type="ECO:0000313" key="3">
    <source>
        <dbReference type="EMBL" id="RXG87573.1"/>
    </source>
</evidence>
<dbReference type="AlphaFoldDB" id="A0A4Q0QD58"/>
<evidence type="ECO:0000313" key="5">
    <source>
        <dbReference type="Proteomes" id="UP000290174"/>
    </source>
</evidence>
<comment type="caution">
    <text evidence="3">The sequence shown here is derived from an EMBL/GenBank/DDBJ whole genome shotgun (WGS) entry which is preliminary data.</text>
</comment>
<dbReference type="EMBL" id="RDRA01000037">
    <property type="protein sequence ID" value="RXG86252.1"/>
    <property type="molecule type" value="Genomic_DNA"/>
</dbReference>
<proteinExistence type="predicted"/>
<sequence>MKQDLVAHNHRVFDELHPKIYGAAVGLVVWFAFMAWVLFDRSSDISLSLGLVTLLFVVAILLPWALSRLWRRYRMPYEPHLGPTSLHDWEAGEFKVWGAKLRGSHAAIDVLLPLAAVSFGLTAIGIVFVIVRAWALP</sequence>